<name>A0A0K6FVI8_9AGAM</name>
<evidence type="ECO:0000256" key="1">
    <source>
        <dbReference type="SAM" id="MobiDB-lite"/>
    </source>
</evidence>
<accession>A0A0K6FVI8</accession>
<proteinExistence type="predicted"/>
<feature type="region of interest" description="Disordered" evidence="1">
    <location>
        <begin position="242"/>
        <end position="300"/>
    </location>
</feature>
<dbReference type="AlphaFoldDB" id="A0A0K6FVI8"/>
<feature type="compositionally biased region" description="Low complexity" evidence="1">
    <location>
        <begin position="495"/>
        <end position="504"/>
    </location>
</feature>
<evidence type="ECO:0000313" key="3">
    <source>
        <dbReference type="Proteomes" id="UP000044841"/>
    </source>
</evidence>
<reference evidence="2 3" key="1">
    <citation type="submission" date="2015-07" db="EMBL/GenBank/DDBJ databases">
        <authorList>
            <person name="Noorani M."/>
        </authorList>
    </citation>
    <scope>NUCLEOTIDE SEQUENCE [LARGE SCALE GENOMIC DNA]</scope>
    <source>
        <strain evidence="2">BBA 69670</strain>
    </source>
</reference>
<feature type="region of interest" description="Disordered" evidence="1">
    <location>
        <begin position="46"/>
        <end position="120"/>
    </location>
</feature>
<keyword evidence="3" id="KW-1185">Reference proteome</keyword>
<feature type="region of interest" description="Disordered" evidence="1">
    <location>
        <begin position="495"/>
        <end position="526"/>
    </location>
</feature>
<feature type="compositionally biased region" description="Polar residues" evidence="1">
    <location>
        <begin position="283"/>
        <end position="292"/>
    </location>
</feature>
<feature type="compositionally biased region" description="Polar residues" evidence="1">
    <location>
        <begin position="505"/>
        <end position="518"/>
    </location>
</feature>
<feature type="compositionally biased region" description="Polar residues" evidence="1">
    <location>
        <begin position="49"/>
        <end position="74"/>
    </location>
</feature>
<feature type="region of interest" description="Disordered" evidence="1">
    <location>
        <begin position="432"/>
        <end position="467"/>
    </location>
</feature>
<evidence type="ECO:0000313" key="2">
    <source>
        <dbReference type="EMBL" id="CUA70144.1"/>
    </source>
</evidence>
<gene>
    <name evidence="2" type="ORF">RSOLAG22IIIB_00492</name>
</gene>
<protein>
    <submittedName>
        <fullName evidence="2">Uncharacterized protein</fullName>
    </submittedName>
</protein>
<feature type="compositionally biased region" description="Polar residues" evidence="1">
    <location>
        <begin position="108"/>
        <end position="120"/>
    </location>
</feature>
<dbReference type="EMBL" id="CYGV01001112">
    <property type="protein sequence ID" value="CUA70144.1"/>
    <property type="molecule type" value="Genomic_DNA"/>
</dbReference>
<feature type="compositionally biased region" description="Low complexity" evidence="1">
    <location>
        <begin position="94"/>
        <end position="106"/>
    </location>
</feature>
<organism evidence="2 3">
    <name type="scientific">Rhizoctonia solani</name>
    <dbReference type="NCBI Taxonomy" id="456999"/>
    <lineage>
        <taxon>Eukaryota</taxon>
        <taxon>Fungi</taxon>
        <taxon>Dikarya</taxon>
        <taxon>Basidiomycota</taxon>
        <taxon>Agaricomycotina</taxon>
        <taxon>Agaricomycetes</taxon>
        <taxon>Cantharellales</taxon>
        <taxon>Ceratobasidiaceae</taxon>
        <taxon>Rhizoctonia</taxon>
    </lineage>
</organism>
<sequence>MRLSTGDQNETIRMEDVVFTLNNIVDDISKVYAGSFDDVLLDSSPMEIDSNQLDPKSESQQELNPPTRPDSPTHSEPPISARSTASSDSEDTPSLYSPSSGSSCASTGFRTPSLSPTSRTFVTDKDTINLDPVSMHPFGADGNWPLVSDIAQNETGPLLEFAPRVDTVSTDSREIRLSDIAPISVLEVPVIKSESISNPNLVPWKPSLAADSNSFTGLGSSPSSGWGGVEIIYQTSTSSPVFLSAPSDPMPGVNPPHLTRAPKLPPRPRHPQGSPPHLPALRSPTSPSTPRLDQNEDWDTGSYMTPNELGAAHLVRQRQYARMTITHASSLTEPQDIPPCRPVDKYVEWGSYSPSSISPPRKRILGAISRRVHIGPRMLPRGEWDPERKGGPIDRWNYREALRRERTRTYEDTEQDSRRKLKPVVPLWINTSGDYGKGSDTKCEDATGDDVSVSPAHGEGSTLGNEDFKQEHGIVEGNQDTMRLCVKDGERVLSNTSANASSNSRPQSKPESSGTAETTLVLEPSVDATPDTMRWCVKNGVRVPSPAKNPTPDSKTELETSTGIVVPVDVEAHIAPGNPQNTALFDQKRTNAGRPYAPKKRSPLSRTLLPVSSATMRFQLRTPGDVLSVGRARRKFVSMIF</sequence>
<dbReference type="Proteomes" id="UP000044841">
    <property type="component" value="Unassembled WGS sequence"/>
</dbReference>